<evidence type="ECO:0000313" key="1">
    <source>
        <dbReference type="EMBL" id="JAE39512.1"/>
    </source>
</evidence>
<reference evidence="1" key="2">
    <citation type="journal article" date="2015" name="Data Brief">
        <title>Shoot transcriptome of the giant reed, Arundo donax.</title>
        <authorList>
            <person name="Barrero R.A."/>
            <person name="Guerrero F.D."/>
            <person name="Moolhuijzen P."/>
            <person name="Goolsby J.A."/>
            <person name="Tidwell J."/>
            <person name="Bellgard S.E."/>
            <person name="Bellgard M.I."/>
        </authorList>
    </citation>
    <scope>NUCLEOTIDE SEQUENCE</scope>
    <source>
        <tissue evidence="1">Shoot tissue taken approximately 20 cm above the soil surface</tissue>
    </source>
</reference>
<proteinExistence type="predicted"/>
<dbReference type="AlphaFoldDB" id="A0A0A9HS00"/>
<organism evidence="1">
    <name type="scientific">Arundo donax</name>
    <name type="common">Giant reed</name>
    <name type="synonym">Donax arundinaceus</name>
    <dbReference type="NCBI Taxonomy" id="35708"/>
    <lineage>
        <taxon>Eukaryota</taxon>
        <taxon>Viridiplantae</taxon>
        <taxon>Streptophyta</taxon>
        <taxon>Embryophyta</taxon>
        <taxon>Tracheophyta</taxon>
        <taxon>Spermatophyta</taxon>
        <taxon>Magnoliopsida</taxon>
        <taxon>Liliopsida</taxon>
        <taxon>Poales</taxon>
        <taxon>Poaceae</taxon>
        <taxon>PACMAD clade</taxon>
        <taxon>Arundinoideae</taxon>
        <taxon>Arundineae</taxon>
        <taxon>Arundo</taxon>
    </lineage>
</organism>
<dbReference type="EMBL" id="GBRH01158384">
    <property type="protein sequence ID" value="JAE39512.1"/>
    <property type="molecule type" value="Transcribed_RNA"/>
</dbReference>
<name>A0A0A9HS00_ARUDO</name>
<protein>
    <submittedName>
        <fullName evidence="1">Uncharacterized protein</fullName>
    </submittedName>
</protein>
<sequence>MKLKLINSSLCKIWHQ</sequence>
<reference evidence="1" key="1">
    <citation type="submission" date="2014-09" db="EMBL/GenBank/DDBJ databases">
        <authorList>
            <person name="Magalhaes I.L.F."/>
            <person name="Oliveira U."/>
            <person name="Santos F.R."/>
            <person name="Vidigal T.H.D.A."/>
            <person name="Brescovit A.D."/>
            <person name="Santos A.J."/>
        </authorList>
    </citation>
    <scope>NUCLEOTIDE SEQUENCE</scope>
    <source>
        <tissue evidence="1">Shoot tissue taken approximately 20 cm above the soil surface</tissue>
    </source>
</reference>
<accession>A0A0A9HS00</accession>